<keyword evidence="3" id="KW-1185">Reference proteome</keyword>
<name>A0AAJ4W201_MYRPR</name>
<dbReference type="InterPro" id="IPR037883">
    <property type="entry name" value="Knr4/Smi1-like_sf"/>
</dbReference>
<dbReference type="Pfam" id="PF09346">
    <property type="entry name" value="SMI1_KNR4"/>
    <property type="match status" value="1"/>
</dbReference>
<dbReference type="Proteomes" id="UP000183496">
    <property type="component" value="Unassembled WGS sequence"/>
</dbReference>
<comment type="caution">
    <text evidence="2">The sequence shown here is derived from an EMBL/GenBank/DDBJ whole genome shotgun (WGS) entry which is preliminary data.</text>
</comment>
<dbReference type="InterPro" id="IPR018958">
    <property type="entry name" value="Knr4/Smi1-like_dom"/>
</dbReference>
<gene>
    <name evidence="2" type="ORF">SAMN04488089_102345</name>
</gene>
<proteinExistence type="predicted"/>
<dbReference type="RefSeq" id="WP_052472685.1">
    <property type="nucleotide sequence ID" value="NZ_CP010817.1"/>
</dbReference>
<dbReference type="EMBL" id="FOFY01000002">
    <property type="protein sequence ID" value="SEQ32813.1"/>
    <property type="molecule type" value="Genomic_DNA"/>
</dbReference>
<dbReference type="Gene3D" id="3.40.1580.10">
    <property type="entry name" value="SMI1/KNR4-like"/>
    <property type="match status" value="1"/>
</dbReference>
<dbReference type="KEGG" id="mpw:MPR_1849"/>
<feature type="domain" description="Knr4/Smi1-like" evidence="1">
    <location>
        <begin position="23"/>
        <end position="184"/>
    </location>
</feature>
<protein>
    <submittedName>
        <fullName evidence="2">SMI1 / KNR4 family (SUKH-1)</fullName>
    </submittedName>
</protein>
<dbReference type="SUPFAM" id="SSF160631">
    <property type="entry name" value="SMI1/KNR4-like"/>
    <property type="match status" value="1"/>
</dbReference>
<evidence type="ECO:0000259" key="1">
    <source>
        <dbReference type="Pfam" id="PF09346"/>
    </source>
</evidence>
<organism evidence="2 3">
    <name type="scientific">Myroides profundi</name>
    <dbReference type="NCBI Taxonomy" id="480520"/>
    <lineage>
        <taxon>Bacteria</taxon>
        <taxon>Pseudomonadati</taxon>
        <taxon>Bacteroidota</taxon>
        <taxon>Flavobacteriia</taxon>
        <taxon>Flavobacteriales</taxon>
        <taxon>Flavobacteriaceae</taxon>
        <taxon>Myroides</taxon>
    </lineage>
</organism>
<sequence>MEKIFKKLGGLEDIDDGRNTTFSNKDVMKLENLLESKLPVEYIQYLEFYGIKMFSEMVLFKPLNTTLPEYIDKDKETNYDKVFYGSYIRVFYGLYNDDVYDIFYNLKTYNGRIPPRCLPIAYEASGGLIILDLNQDNYGKFFFWDHENEWDYEYYEEETGKEFTVEMTYQNMYLIGNNFIDFLQRMEIVEE</sequence>
<accession>A0AAJ4W201</accession>
<evidence type="ECO:0000313" key="2">
    <source>
        <dbReference type="EMBL" id="SEQ32813.1"/>
    </source>
</evidence>
<reference evidence="2 3" key="1">
    <citation type="submission" date="2016-10" db="EMBL/GenBank/DDBJ databases">
        <authorList>
            <person name="Varghese N."/>
            <person name="Submissions S."/>
        </authorList>
    </citation>
    <scope>NUCLEOTIDE SEQUENCE [LARGE SCALE GENOMIC DNA]</scope>
    <source>
        <strain evidence="3">DSM 19823 / KCTC 23066 / CCTCC M 208030 / D25</strain>
    </source>
</reference>
<dbReference type="AlphaFoldDB" id="A0AAJ4W201"/>
<evidence type="ECO:0000313" key="3">
    <source>
        <dbReference type="Proteomes" id="UP000183496"/>
    </source>
</evidence>